<protein>
    <recommendedName>
        <fullName evidence="9">LIM zinc-binding domain-containing protein</fullName>
    </recommendedName>
</protein>
<dbReference type="Pfam" id="PF00412">
    <property type="entry name" value="LIM"/>
    <property type="match status" value="1"/>
</dbReference>
<dbReference type="Gene3D" id="2.10.110.10">
    <property type="entry name" value="Cysteine Rich Protein"/>
    <property type="match status" value="1"/>
</dbReference>
<evidence type="ECO:0000313" key="10">
    <source>
        <dbReference type="EMBL" id="AFK42620.1"/>
    </source>
</evidence>
<feature type="domain" description="LIM zinc-binding" evidence="9">
    <location>
        <begin position="8"/>
        <end position="68"/>
    </location>
</feature>
<keyword evidence="3 8" id="KW-0479">Metal-binding</keyword>
<evidence type="ECO:0000256" key="1">
    <source>
        <dbReference type="ARBA" id="ARBA00004245"/>
    </source>
</evidence>
<keyword evidence="5 8" id="KW-0440">LIM domain</keyword>
<dbReference type="GO" id="GO:0051015">
    <property type="term" value="F:actin filament binding"/>
    <property type="evidence" value="ECO:0007669"/>
    <property type="project" value="UniProtKB-ARBA"/>
</dbReference>
<dbReference type="PROSITE" id="PS50023">
    <property type="entry name" value="LIM_DOMAIN_2"/>
    <property type="match status" value="1"/>
</dbReference>
<dbReference type="InterPro" id="IPR001781">
    <property type="entry name" value="Znf_LIM"/>
</dbReference>
<evidence type="ECO:0000256" key="3">
    <source>
        <dbReference type="ARBA" id="ARBA00022723"/>
    </source>
</evidence>
<keyword evidence="7" id="KW-0206">Cytoskeleton</keyword>
<keyword evidence="7" id="KW-0963">Cytoplasm</keyword>
<dbReference type="AlphaFoldDB" id="I3SQS8"/>
<proteinExistence type="evidence at transcript level"/>
<dbReference type="CDD" id="cd09440">
    <property type="entry name" value="LIM1_SF3"/>
    <property type="match status" value="1"/>
</dbReference>
<comment type="subunit">
    <text evidence="2">Interacts with F-actin.</text>
</comment>
<dbReference type="GO" id="GO:0005856">
    <property type="term" value="C:cytoskeleton"/>
    <property type="evidence" value="ECO:0007669"/>
    <property type="project" value="UniProtKB-SubCell"/>
</dbReference>
<keyword evidence="6" id="KW-0009">Actin-binding</keyword>
<name>I3SQS8_LOTJA</name>
<comment type="subcellular location">
    <subcellularLocation>
        <location evidence="1">Cytoplasm</location>
        <location evidence="1">Cytoskeleton</location>
    </subcellularLocation>
</comment>
<evidence type="ECO:0000256" key="4">
    <source>
        <dbReference type="ARBA" id="ARBA00022833"/>
    </source>
</evidence>
<evidence type="ECO:0000256" key="5">
    <source>
        <dbReference type="ARBA" id="ARBA00023038"/>
    </source>
</evidence>
<evidence type="ECO:0000259" key="9">
    <source>
        <dbReference type="PROSITE" id="PS50023"/>
    </source>
</evidence>
<keyword evidence="4 8" id="KW-0862">Zinc</keyword>
<evidence type="ECO:0000256" key="8">
    <source>
        <dbReference type="PROSITE-ProRule" id="PRU00125"/>
    </source>
</evidence>
<dbReference type="SUPFAM" id="SSF57716">
    <property type="entry name" value="Glucocorticoid receptor-like (DNA-binding domain)"/>
    <property type="match status" value="2"/>
</dbReference>
<dbReference type="FunFam" id="2.10.110.10:FF:000002">
    <property type="entry name" value="LIM domain and actin-binding 1"/>
    <property type="match status" value="1"/>
</dbReference>
<dbReference type="GO" id="GO:0051017">
    <property type="term" value="P:actin filament bundle assembly"/>
    <property type="evidence" value="ECO:0007669"/>
    <property type="project" value="UniProtKB-ARBA"/>
</dbReference>
<sequence length="84" mass="9576">MSFLGTQQKYKACEKTVYPVDQLSADGTSYHKACFRCSHCKGTLKLSNYSSMEGVLYCKPHYEQLFQGDRHISRRNFPVACKAS</sequence>
<dbReference type="PANTHER" id="PTHR24206">
    <property type="entry name" value="OS06G0237300 PROTEIN"/>
    <property type="match status" value="1"/>
</dbReference>
<evidence type="ECO:0000256" key="6">
    <source>
        <dbReference type="ARBA" id="ARBA00023203"/>
    </source>
</evidence>
<dbReference type="SMART" id="SM00132">
    <property type="entry name" value="LIM"/>
    <property type="match status" value="1"/>
</dbReference>
<evidence type="ECO:0000256" key="2">
    <source>
        <dbReference type="ARBA" id="ARBA00011385"/>
    </source>
</evidence>
<dbReference type="EMBL" id="BT142826">
    <property type="protein sequence ID" value="AFK42620.1"/>
    <property type="molecule type" value="mRNA"/>
</dbReference>
<organism evidence="10">
    <name type="scientific">Lotus japonicus</name>
    <name type="common">Lotus corniculatus var. japonicus</name>
    <dbReference type="NCBI Taxonomy" id="34305"/>
    <lineage>
        <taxon>Eukaryota</taxon>
        <taxon>Viridiplantae</taxon>
        <taxon>Streptophyta</taxon>
        <taxon>Embryophyta</taxon>
        <taxon>Tracheophyta</taxon>
        <taxon>Spermatophyta</taxon>
        <taxon>Magnoliopsida</taxon>
        <taxon>eudicotyledons</taxon>
        <taxon>Gunneridae</taxon>
        <taxon>Pentapetalae</taxon>
        <taxon>rosids</taxon>
        <taxon>fabids</taxon>
        <taxon>Fabales</taxon>
        <taxon>Fabaceae</taxon>
        <taxon>Papilionoideae</taxon>
        <taxon>50 kb inversion clade</taxon>
        <taxon>NPAAA clade</taxon>
        <taxon>Hologalegina</taxon>
        <taxon>robinioid clade</taxon>
        <taxon>Loteae</taxon>
        <taxon>Lotus</taxon>
    </lineage>
</organism>
<evidence type="ECO:0000256" key="7">
    <source>
        <dbReference type="ARBA" id="ARBA00023212"/>
    </source>
</evidence>
<dbReference type="GO" id="GO:0046872">
    <property type="term" value="F:metal ion binding"/>
    <property type="evidence" value="ECO:0007669"/>
    <property type="project" value="UniProtKB-KW"/>
</dbReference>
<reference evidence="10" key="1">
    <citation type="submission" date="2012-05" db="EMBL/GenBank/DDBJ databases">
        <authorList>
            <person name="Krishnakumar V."/>
            <person name="Cheung F."/>
            <person name="Xiao Y."/>
            <person name="Chan A."/>
            <person name="Moskal W.A."/>
            <person name="Town C.D."/>
        </authorList>
    </citation>
    <scope>NUCLEOTIDE SEQUENCE</scope>
</reference>
<accession>I3SQS8</accession>